<feature type="chain" id="PRO_5046470037" evidence="5">
    <location>
        <begin position="21"/>
        <end position="443"/>
    </location>
</feature>
<organism evidence="6 7">
    <name type="scientific">Demequina muriae</name>
    <dbReference type="NCBI Taxonomy" id="3051664"/>
    <lineage>
        <taxon>Bacteria</taxon>
        <taxon>Bacillati</taxon>
        <taxon>Actinomycetota</taxon>
        <taxon>Actinomycetes</taxon>
        <taxon>Micrococcales</taxon>
        <taxon>Demequinaceae</taxon>
        <taxon>Demequina</taxon>
    </lineage>
</organism>
<keyword evidence="3 5" id="KW-0732">Signal</keyword>
<dbReference type="PANTHER" id="PTHR30061">
    <property type="entry name" value="MALTOSE-BINDING PERIPLASMIC PROTEIN"/>
    <property type="match status" value="1"/>
</dbReference>
<dbReference type="EMBL" id="JAUHQA010000001">
    <property type="protein sequence ID" value="MDN4480940.1"/>
    <property type="molecule type" value="Genomic_DNA"/>
</dbReference>
<feature type="signal peptide" evidence="5">
    <location>
        <begin position="1"/>
        <end position="20"/>
    </location>
</feature>
<evidence type="ECO:0000256" key="2">
    <source>
        <dbReference type="ARBA" id="ARBA00022448"/>
    </source>
</evidence>
<dbReference type="Pfam" id="PF01547">
    <property type="entry name" value="SBP_bac_1"/>
    <property type="match status" value="1"/>
</dbReference>
<evidence type="ECO:0000256" key="3">
    <source>
        <dbReference type="ARBA" id="ARBA00022729"/>
    </source>
</evidence>
<dbReference type="InterPro" id="IPR006059">
    <property type="entry name" value="SBP"/>
</dbReference>
<name>A0ABT8GHN6_9MICO</name>
<evidence type="ECO:0000256" key="4">
    <source>
        <dbReference type="SAM" id="MobiDB-lite"/>
    </source>
</evidence>
<comment type="similarity">
    <text evidence="1">Belongs to the bacterial solute-binding protein 1 family.</text>
</comment>
<dbReference type="PROSITE" id="PS51257">
    <property type="entry name" value="PROKAR_LIPOPROTEIN"/>
    <property type="match status" value="1"/>
</dbReference>
<keyword evidence="7" id="KW-1185">Reference proteome</keyword>
<accession>A0ABT8GHN6</accession>
<dbReference type="Gene3D" id="3.40.190.10">
    <property type="entry name" value="Periplasmic binding protein-like II"/>
    <property type="match status" value="1"/>
</dbReference>
<protein>
    <submittedName>
        <fullName evidence="6">Extracellular solute-binding protein</fullName>
    </submittedName>
</protein>
<evidence type="ECO:0000313" key="6">
    <source>
        <dbReference type="EMBL" id="MDN4480940.1"/>
    </source>
</evidence>
<proteinExistence type="inferred from homology"/>
<reference evidence="6" key="1">
    <citation type="submission" date="2023-06" db="EMBL/GenBank/DDBJ databases">
        <title>Egi l300058.</title>
        <authorList>
            <person name="Gao L."/>
            <person name="Fang B.-Z."/>
            <person name="Li W.-J."/>
        </authorList>
    </citation>
    <scope>NUCLEOTIDE SEQUENCE</scope>
    <source>
        <strain evidence="6">EGI L300058</strain>
    </source>
</reference>
<evidence type="ECO:0000256" key="1">
    <source>
        <dbReference type="ARBA" id="ARBA00008520"/>
    </source>
</evidence>
<gene>
    <name evidence="6" type="ORF">QQX02_08410</name>
</gene>
<dbReference type="SUPFAM" id="SSF53850">
    <property type="entry name" value="Periplasmic binding protein-like II"/>
    <property type="match status" value="1"/>
</dbReference>
<feature type="region of interest" description="Disordered" evidence="4">
    <location>
        <begin position="22"/>
        <end position="44"/>
    </location>
</feature>
<comment type="caution">
    <text evidence="6">The sequence shown here is derived from an EMBL/GenBank/DDBJ whole genome shotgun (WGS) entry which is preliminary data.</text>
</comment>
<dbReference type="RefSeq" id="WP_301142412.1">
    <property type="nucleotide sequence ID" value="NZ_JAUHQA010000001.1"/>
</dbReference>
<sequence length="443" mass="46606">MLKMTRGVVAFAAASAIVLAGCSSSGSDDEPTTDPTAGGGEPTAEAQAEDITLWLMGTDTPDTLIDYLKSEYAEVNGGALTVEQIGWGDAISSLTTALPDSENTPDVTEVGNTQSATFTTVGAFMDITDMYDELGGDSLLQGFVEAGSVGEQRLALPYYFGSRMVWYRKDLYEQGGVEVPTTLADVTAANASLMEQGVGGFYVPGQSWRDGISWIFANGGDIATYDGSEWTATLSSPESIAGMEQWQELFMETSVAQVTDDDSTAYEAINDGFLPGTPAATTMAPNWAYWSLGDIAENEEGEPVATWNEEKFGAYALPGADGGVAPVFAGGSNIGISASTQHPEGAKTLMRIIFSEEYQTMLAENGLGPANLDYADTYAEVAAMGDIALTAAENAKLTPAAPGWAAIEEAKIMEQYFAAVAEGGDVTDLSVEYDEQINALING</sequence>
<dbReference type="Proteomes" id="UP001172708">
    <property type="component" value="Unassembled WGS sequence"/>
</dbReference>
<evidence type="ECO:0000256" key="5">
    <source>
        <dbReference type="SAM" id="SignalP"/>
    </source>
</evidence>
<evidence type="ECO:0000313" key="7">
    <source>
        <dbReference type="Proteomes" id="UP001172708"/>
    </source>
</evidence>
<dbReference type="PANTHER" id="PTHR30061:SF50">
    <property type="entry name" value="MALTOSE_MALTODEXTRIN-BINDING PERIPLASMIC PROTEIN"/>
    <property type="match status" value="1"/>
</dbReference>
<keyword evidence="2" id="KW-0813">Transport</keyword>